<dbReference type="Gene3D" id="3.40.190.10">
    <property type="entry name" value="Periplasmic binding protein-like II"/>
    <property type="match status" value="2"/>
</dbReference>
<proteinExistence type="predicted"/>
<feature type="signal peptide" evidence="2">
    <location>
        <begin position="1"/>
        <end position="40"/>
    </location>
</feature>
<name>A0ABN6RTM7_9BACT</name>
<gene>
    <name evidence="3" type="ORF">JCM14722_19780</name>
</gene>
<keyword evidence="2" id="KW-0732">Signal</keyword>
<keyword evidence="4" id="KW-1185">Reference proteome</keyword>
<accession>A0ABN6RTM7</accession>
<feature type="chain" id="PRO_5045314896" description="Solute-binding protein family 3/N-terminal domain-containing protein" evidence="2">
    <location>
        <begin position="41"/>
        <end position="276"/>
    </location>
</feature>
<evidence type="ECO:0000256" key="2">
    <source>
        <dbReference type="SAM" id="SignalP"/>
    </source>
</evidence>
<evidence type="ECO:0000313" key="3">
    <source>
        <dbReference type="EMBL" id="BDQ34436.1"/>
    </source>
</evidence>
<dbReference type="Proteomes" id="UP001061361">
    <property type="component" value="Chromosome"/>
</dbReference>
<evidence type="ECO:0008006" key="5">
    <source>
        <dbReference type="Google" id="ProtNLM"/>
    </source>
</evidence>
<dbReference type="EMBL" id="AP026708">
    <property type="protein sequence ID" value="BDQ34436.1"/>
    <property type="molecule type" value="Genomic_DNA"/>
</dbReference>
<dbReference type="RefSeq" id="WP_264981344.1">
    <property type="nucleotide sequence ID" value="NZ_AP026708.1"/>
</dbReference>
<evidence type="ECO:0000256" key="1">
    <source>
        <dbReference type="ARBA" id="ARBA00023014"/>
    </source>
</evidence>
<dbReference type="PROSITE" id="PS51318">
    <property type="entry name" value="TAT"/>
    <property type="match status" value="1"/>
</dbReference>
<keyword evidence="1" id="KW-0411">Iron-sulfur</keyword>
<evidence type="ECO:0000313" key="4">
    <source>
        <dbReference type="Proteomes" id="UP001061361"/>
    </source>
</evidence>
<protein>
    <recommendedName>
        <fullName evidence="5">Solute-binding protein family 3/N-terminal domain-containing protein</fullName>
    </recommendedName>
</protein>
<organism evidence="3 4">
    <name type="scientific">Pseudodesulfovibrio portus</name>
    <dbReference type="NCBI Taxonomy" id="231439"/>
    <lineage>
        <taxon>Bacteria</taxon>
        <taxon>Pseudomonadati</taxon>
        <taxon>Thermodesulfobacteriota</taxon>
        <taxon>Desulfovibrionia</taxon>
        <taxon>Desulfovibrionales</taxon>
        <taxon>Desulfovibrionaceae</taxon>
    </lineage>
</organism>
<dbReference type="SUPFAM" id="SSF53850">
    <property type="entry name" value="Periplasmic binding protein-like II"/>
    <property type="match status" value="1"/>
</dbReference>
<dbReference type="InterPro" id="IPR006311">
    <property type="entry name" value="TAT_signal"/>
</dbReference>
<reference evidence="3" key="1">
    <citation type="submission" date="2022-08" db="EMBL/GenBank/DDBJ databases">
        <title>Genome Sequence of the sulphate-reducing bacterium, Pseudodesulfovibrio portus JCM14722.</title>
        <authorList>
            <person name="Kondo R."/>
            <person name="Kataoka T."/>
        </authorList>
    </citation>
    <scope>NUCLEOTIDE SEQUENCE</scope>
    <source>
        <strain evidence="3">JCM 14722</strain>
    </source>
</reference>
<sequence length="276" mass="30902">MPASNISPDSPATGRRTLRLALAGLALVALLLAATVPAHAQRAGYPEWQKPKRLVFGMPYIGNVIGPDETGLITTVLKEIFTSNDLDFEHRNLPYDRALAGLQQGTVHCSLVLKGHRDMKIQGEATIIIYNLAVAYRTKDGFHGVEAMEGERVASMYGFELQKLLPVEVLVQTGYDLTSILHLLDRGHVKYVLDESRLLREGLLEAQLPTNEFGIHTLRSLEVHPVFAPTDEGREFKALYDRRMKEMAESGRLREIYRAHGLSEDKIDHLFKVNGY</sequence>
<keyword evidence="1" id="KW-0408">Iron</keyword>
<keyword evidence="1" id="KW-0479">Metal-binding</keyword>